<dbReference type="EMBL" id="JAYMYR010000004">
    <property type="protein sequence ID" value="KAK7367380.1"/>
    <property type="molecule type" value="Genomic_DNA"/>
</dbReference>
<keyword evidence="6" id="KW-0472">Membrane</keyword>
<dbReference type="GO" id="GO:0048278">
    <property type="term" value="P:vesicle docking"/>
    <property type="evidence" value="ECO:0007669"/>
    <property type="project" value="TreeGrafter"/>
</dbReference>
<evidence type="ECO:0000256" key="3">
    <source>
        <dbReference type="ARBA" id="ARBA00022927"/>
    </source>
</evidence>
<dbReference type="AlphaFoldDB" id="A0AAN9N640"/>
<evidence type="ECO:0000256" key="4">
    <source>
        <dbReference type="ARBA" id="ARBA00022990"/>
    </source>
</evidence>
<dbReference type="FunFam" id="1.20.58.70:FF:000003">
    <property type="entry name" value="Qa-SNARE, Sso1/Syntaxin1-type, SYP12A-group"/>
    <property type="match status" value="1"/>
</dbReference>
<dbReference type="GO" id="GO:0006887">
    <property type="term" value="P:exocytosis"/>
    <property type="evidence" value="ECO:0007669"/>
    <property type="project" value="TreeGrafter"/>
</dbReference>
<dbReference type="CDD" id="cd15848">
    <property type="entry name" value="SNARE_syntaxin1-like"/>
    <property type="match status" value="1"/>
</dbReference>
<comment type="caution">
    <text evidence="8">The sequence shown here is derived from an EMBL/GenBank/DDBJ whole genome shotgun (WGS) entry which is preliminary data.</text>
</comment>
<keyword evidence="6" id="KW-0812">Transmembrane</keyword>
<evidence type="ECO:0000256" key="6">
    <source>
        <dbReference type="SAM" id="Phobius"/>
    </source>
</evidence>
<dbReference type="Gene3D" id="3.40.50.620">
    <property type="entry name" value="HUPs"/>
    <property type="match status" value="1"/>
</dbReference>
<dbReference type="NCBIfam" id="NF001985">
    <property type="entry name" value="PRK00777.1"/>
    <property type="match status" value="1"/>
</dbReference>
<dbReference type="SUPFAM" id="SSF52374">
    <property type="entry name" value="Nucleotidylyl transferase"/>
    <property type="match status" value="1"/>
</dbReference>
<keyword evidence="3" id="KW-0653">Protein transport</keyword>
<dbReference type="PANTHER" id="PTHR19957">
    <property type="entry name" value="SYNTAXIN"/>
    <property type="match status" value="1"/>
</dbReference>
<evidence type="ECO:0000256" key="5">
    <source>
        <dbReference type="ARBA" id="ARBA00023054"/>
    </source>
</evidence>
<dbReference type="PANTHER" id="PTHR19957:SF123">
    <property type="entry name" value="SYNTAXIN-112"/>
    <property type="match status" value="1"/>
</dbReference>
<dbReference type="GO" id="GO:0031201">
    <property type="term" value="C:SNARE complex"/>
    <property type="evidence" value="ECO:0007669"/>
    <property type="project" value="TreeGrafter"/>
</dbReference>
<dbReference type="CDD" id="cd02164">
    <property type="entry name" value="PPAT_CoAS"/>
    <property type="match status" value="1"/>
</dbReference>
<evidence type="ECO:0000256" key="2">
    <source>
        <dbReference type="ARBA" id="ARBA00022448"/>
    </source>
</evidence>
<dbReference type="InterPro" id="IPR045242">
    <property type="entry name" value="Syntaxin"/>
</dbReference>
<keyword evidence="9" id="KW-1185">Reference proteome</keyword>
<dbReference type="SUPFAM" id="SSF47661">
    <property type="entry name" value="t-snare proteins"/>
    <property type="match status" value="1"/>
</dbReference>
<reference evidence="8 9" key="1">
    <citation type="submission" date="2024-01" db="EMBL/GenBank/DDBJ databases">
        <title>The genomes of 5 underutilized Papilionoideae crops provide insights into root nodulation and disease resistanc.</title>
        <authorList>
            <person name="Jiang F."/>
        </authorList>
    </citation>
    <scope>NUCLEOTIDE SEQUENCE [LARGE SCALE GENOMIC DNA]</scope>
    <source>
        <strain evidence="8">JINMINGXINNONG_FW02</strain>
        <tissue evidence="8">Leaves</tissue>
    </source>
</reference>
<evidence type="ECO:0000259" key="7">
    <source>
        <dbReference type="PROSITE" id="PS50192"/>
    </source>
</evidence>
<evidence type="ECO:0000313" key="9">
    <source>
        <dbReference type="Proteomes" id="UP001374584"/>
    </source>
</evidence>
<evidence type="ECO:0000313" key="8">
    <source>
        <dbReference type="EMBL" id="KAK7367380.1"/>
    </source>
</evidence>
<keyword evidence="4" id="KW-0007">Acetylation</keyword>
<keyword evidence="6" id="KW-1133">Transmembrane helix</keyword>
<dbReference type="CDD" id="cd00179">
    <property type="entry name" value="SynN"/>
    <property type="match status" value="1"/>
</dbReference>
<organism evidence="8 9">
    <name type="scientific">Phaseolus coccineus</name>
    <name type="common">Scarlet runner bean</name>
    <name type="synonym">Phaseolus multiflorus</name>
    <dbReference type="NCBI Taxonomy" id="3886"/>
    <lineage>
        <taxon>Eukaryota</taxon>
        <taxon>Viridiplantae</taxon>
        <taxon>Streptophyta</taxon>
        <taxon>Embryophyta</taxon>
        <taxon>Tracheophyta</taxon>
        <taxon>Spermatophyta</taxon>
        <taxon>Magnoliopsida</taxon>
        <taxon>eudicotyledons</taxon>
        <taxon>Gunneridae</taxon>
        <taxon>Pentapetalae</taxon>
        <taxon>rosids</taxon>
        <taxon>fabids</taxon>
        <taxon>Fabales</taxon>
        <taxon>Fabaceae</taxon>
        <taxon>Papilionoideae</taxon>
        <taxon>50 kb inversion clade</taxon>
        <taxon>NPAAA clade</taxon>
        <taxon>indigoferoid/millettioid clade</taxon>
        <taxon>Phaseoleae</taxon>
        <taxon>Phaseolus</taxon>
    </lineage>
</organism>
<name>A0AAN9N640_PHACN</name>
<proteinExistence type="inferred from homology"/>
<dbReference type="InterPro" id="IPR010989">
    <property type="entry name" value="SNARE"/>
</dbReference>
<comment type="similarity">
    <text evidence="1">Belongs to the syntaxin family.</text>
</comment>
<dbReference type="Pfam" id="PF00804">
    <property type="entry name" value="Syntaxin"/>
    <property type="match status" value="1"/>
</dbReference>
<dbReference type="SMART" id="SM00397">
    <property type="entry name" value="t_SNARE"/>
    <property type="match status" value="1"/>
</dbReference>
<dbReference type="GO" id="GO:0006886">
    <property type="term" value="P:intracellular protein transport"/>
    <property type="evidence" value="ECO:0007669"/>
    <property type="project" value="TreeGrafter"/>
</dbReference>
<keyword evidence="2" id="KW-0813">Transport</keyword>
<feature type="transmembrane region" description="Helical" evidence="6">
    <location>
        <begin position="521"/>
        <end position="541"/>
    </location>
</feature>
<dbReference type="SMART" id="SM00503">
    <property type="entry name" value="SynN"/>
    <property type="match status" value="1"/>
</dbReference>
<dbReference type="FunFam" id="1.20.5.110:FF:000008">
    <property type="entry name" value="Syntaxin 132"/>
    <property type="match status" value="1"/>
</dbReference>
<dbReference type="FunFam" id="3.40.50.620:FF:000089">
    <property type="entry name" value="Bifunctional coenzyme A synthase"/>
    <property type="match status" value="1"/>
</dbReference>
<dbReference type="InterPro" id="IPR014729">
    <property type="entry name" value="Rossmann-like_a/b/a_fold"/>
</dbReference>
<protein>
    <recommendedName>
        <fullName evidence="7">t-SNARE coiled-coil homology domain-containing protein</fullName>
    </recommendedName>
</protein>
<dbReference type="Gene3D" id="1.20.5.110">
    <property type="match status" value="1"/>
</dbReference>
<evidence type="ECO:0000256" key="1">
    <source>
        <dbReference type="ARBA" id="ARBA00009063"/>
    </source>
</evidence>
<dbReference type="GO" id="GO:0005484">
    <property type="term" value="F:SNAP receptor activity"/>
    <property type="evidence" value="ECO:0007669"/>
    <property type="project" value="TreeGrafter"/>
</dbReference>
<dbReference type="GO" id="GO:0005886">
    <property type="term" value="C:plasma membrane"/>
    <property type="evidence" value="ECO:0007669"/>
    <property type="project" value="TreeGrafter"/>
</dbReference>
<dbReference type="Gene3D" id="1.20.58.70">
    <property type="match status" value="1"/>
</dbReference>
<dbReference type="GO" id="GO:0003824">
    <property type="term" value="F:catalytic activity"/>
    <property type="evidence" value="ECO:0007669"/>
    <property type="project" value="InterPro"/>
</dbReference>
<dbReference type="Pfam" id="PF05739">
    <property type="entry name" value="SNARE"/>
    <property type="match status" value="1"/>
</dbReference>
<dbReference type="GO" id="GO:0006906">
    <property type="term" value="P:vesicle fusion"/>
    <property type="evidence" value="ECO:0007669"/>
    <property type="project" value="TreeGrafter"/>
</dbReference>
<feature type="domain" description="T-SNARE coiled-coil homology" evidence="7">
    <location>
        <begin position="449"/>
        <end position="511"/>
    </location>
</feature>
<dbReference type="InterPro" id="IPR000727">
    <property type="entry name" value="T_SNARE_dom"/>
</dbReference>
<accession>A0AAN9N640</accession>
<dbReference type="GO" id="GO:0012505">
    <property type="term" value="C:endomembrane system"/>
    <property type="evidence" value="ECO:0007669"/>
    <property type="project" value="TreeGrafter"/>
</dbReference>
<dbReference type="Pfam" id="PF01467">
    <property type="entry name" value="CTP_transf_like"/>
    <property type="match status" value="1"/>
</dbReference>
<sequence length="543" mass="61361">MAVHDDHDPMLMVLPSLSPPNTYRAVVIGGTFDRLHDGHRLFLTASAEVAKCRIVIGVCDGPMLAKKLFAELIQPVEERINNVKNFIKSIKPDLEVQAVPITDPFGPSIVDENLEVVIVSKETLPGGLAINRKRAERGLSQLKIEVVDLLSGGSGEIKLSSSILRKIEAEKEKQQNTISQTRAEVQELPFFFVPHIQGMLFRTKRISNCSHLEHFFPRQNLASIEKFHSFLEFGQKGGILQNFAKMNDLMTKSFLSYVELKKQAQKGREDDLDIETGRLNPTEDRNLSQFFQEVEAIKVEMEEITNLLFDLQQLNEEAKCTHSAKVLRGLRDRMESDMVAVLRKARIIKATLEVLDKSNIVNHNLSEIYKEGGPIDRTRISVTNGLRVRLRAMMNDFQSLRDQILSDHKEDLKRRYYTATGEVPTEEVMEKMVSGSLKVEFLAGKTDAELDTQVRHEAVMDIQRSLNKLHQVFLDMAVLVETQGESVDNIEDNVANAGNFIHGGTNSLYYASQMKKKNRKWVCWVFAVGLIILLVCIVAMLSS</sequence>
<gene>
    <name evidence="8" type="ORF">VNO80_09392</name>
</gene>
<dbReference type="PROSITE" id="PS50192">
    <property type="entry name" value="T_SNARE"/>
    <property type="match status" value="1"/>
</dbReference>
<dbReference type="GO" id="GO:0000149">
    <property type="term" value="F:SNARE binding"/>
    <property type="evidence" value="ECO:0007669"/>
    <property type="project" value="TreeGrafter"/>
</dbReference>
<dbReference type="Proteomes" id="UP001374584">
    <property type="component" value="Unassembled WGS sequence"/>
</dbReference>
<keyword evidence="5" id="KW-0175">Coiled coil</keyword>
<dbReference type="InterPro" id="IPR004821">
    <property type="entry name" value="Cyt_trans-like"/>
</dbReference>
<dbReference type="InterPro" id="IPR006011">
    <property type="entry name" value="Syntaxin_N"/>
</dbReference>